<dbReference type="GeneID" id="115628374"/>
<feature type="compositionally biased region" description="Low complexity" evidence="1">
    <location>
        <begin position="56"/>
        <end position="71"/>
    </location>
</feature>
<evidence type="ECO:0000313" key="2">
    <source>
        <dbReference type="Proteomes" id="UP000504634"/>
    </source>
</evidence>
<dbReference type="AlphaFoldDB" id="A0A6J2TZQ7"/>
<keyword evidence="2" id="KW-1185">Reference proteome</keyword>
<evidence type="ECO:0000313" key="3">
    <source>
        <dbReference type="RefSeq" id="XP_030380312.1"/>
    </source>
</evidence>
<sequence>MGATNSKPQTVQMVNPAPFQVTADVVQRIERATKVGDTPYCENCKRQAVMHTQGQSSSITSTPSSSCSTVSPDANSADVAVGKPSLLQHQHNQATTEIPFQRRSSEIEETQFSKTLDRVNKLFGNPVKWAKECSGDIENLENELIACYKEYGSEPLQCAGLAKRYHGFVFGRHFEAMREIKPMRQENEKEKKK</sequence>
<accession>A0A6J2TZQ7</accession>
<evidence type="ECO:0000256" key="1">
    <source>
        <dbReference type="SAM" id="MobiDB-lite"/>
    </source>
</evidence>
<reference evidence="3" key="1">
    <citation type="submission" date="2025-08" db="UniProtKB">
        <authorList>
            <consortium name="RefSeq"/>
        </authorList>
    </citation>
    <scope>IDENTIFICATION</scope>
    <source>
        <strain evidence="3">11010-0011.00</strain>
        <tissue evidence="3">Whole body</tissue>
    </source>
</reference>
<organism evidence="2 3">
    <name type="scientific">Drosophila lebanonensis</name>
    <name type="common">Fruit fly</name>
    <name type="synonym">Scaptodrosophila lebanonensis</name>
    <dbReference type="NCBI Taxonomy" id="7225"/>
    <lineage>
        <taxon>Eukaryota</taxon>
        <taxon>Metazoa</taxon>
        <taxon>Ecdysozoa</taxon>
        <taxon>Arthropoda</taxon>
        <taxon>Hexapoda</taxon>
        <taxon>Insecta</taxon>
        <taxon>Pterygota</taxon>
        <taxon>Neoptera</taxon>
        <taxon>Endopterygota</taxon>
        <taxon>Diptera</taxon>
        <taxon>Brachycera</taxon>
        <taxon>Muscomorpha</taxon>
        <taxon>Ephydroidea</taxon>
        <taxon>Drosophilidae</taxon>
        <taxon>Scaptodrosophila</taxon>
    </lineage>
</organism>
<proteinExistence type="predicted"/>
<dbReference type="RefSeq" id="XP_030380312.1">
    <property type="nucleotide sequence ID" value="XM_030524452.1"/>
</dbReference>
<name>A0A6J2TZQ7_DROLE</name>
<protein>
    <submittedName>
        <fullName evidence="3">Uncharacterized protein LOC115628374</fullName>
    </submittedName>
</protein>
<dbReference type="Proteomes" id="UP000504634">
    <property type="component" value="Unplaced"/>
</dbReference>
<dbReference type="OrthoDB" id="70030at2759"/>
<gene>
    <name evidence="3" type="primary">LOC115628374</name>
</gene>
<feature type="region of interest" description="Disordered" evidence="1">
    <location>
        <begin position="52"/>
        <end position="73"/>
    </location>
</feature>